<gene>
    <name evidence="2" type="ORF">CABS02_09452</name>
</gene>
<dbReference type="AlphaFoldDB" id="A0A9P9XAC4"/>
<dbReference type="Proteomes" id="UP001056436">
    <property type="component" value="Unassembled WGS sequence"/>
</dbReference>
<organism evidence="2 3">
    <name type="scientific">Colletotrichum abscissum</name>
    <dbReference type="NCBI Taxonomy" id="1671311"/>
    <lineage>
        <taxon>Eukaryota</taxon>
        <taxon>Fungi</taxon>
        <taxon>Dikarya</taxon>
        <taxon>Ascomycota</taxon>
        <taxon>Pezizomycotina</taxon>
        <taxon>Sordariomycetes</taxon>
        <taxon>Hypocreomycetidae</taxon>
        <taxon>Glomerellales</taxon>
        <taxon>Glomerellaceae</taxon>
        <taxon>Colletotrichum</taxon>
        <taxon>Colletotrichum acutatum species complex</taxon>
    </lineage>
</organism>
<feature type="region of interest" description="Disordered" evidence="1">
    <location>
        <begin position="138"/>
        <end position="187"/>
    </location>
</feature>
<comment type="caution">
    <text evidence="2">The sequence shown here is derived from an EMBL/GenBank/DDBJ whole genome shotgun (WGS) entry which is preliminary data.</text>
</comment>
<sequence>MNNGRDPPLSARTRSAASTGIISDAMAAEIEEQFRLPVGHPNRQNDEAVRANWRVLYQDWLNGKMNNLCRNRPDQWSRANASSSTSTATTLSARRFNGSILDVDGLSNVDLSTAASDMRRRIIGIINKDPEHFRAEIERRRQAQQQQQQQQQDKDKGKGPEQQQPQQRALAQLRRAGAGGPGIAGSDFHSAAQIDKRMGQLLAQQEASLLEALRIECEMKALWWLKQRATQESK</sequence>
<evidence type="ECO:0000256" key="1">
    <source>
        <dbReference type="SAM" id="MobiDB-lite"/>
    </source>
</evidence>
<evidence type="ECO:0000313" key="3">
    <source>
        <dbReference type="Proteomes" id="UP001056436"/>
    </source>
</evidence>
<reference evidence="2" key="1">
    <citation type="submission" date="2019-01" db="EMBL/GenBank/DDBJ databases">
        <title>Colletotrichum abscissum LGMF1257.</title>
        <authorList>
            <person name="Baroncelli R."/>
        </authorList>
    </citation>
    <scope>NUCLEOTIDE SEQUENCE</scope>
    <source>
        <strain evidence="2">Ca142</strain>
    </source>
</reference>
<dbReference type="EMBL" id="SDAQ01000063">
    <property type="protein sequence ID" value="KAI3545109.1"/>
    <property type="molecule type" value="Genomic_DNA"/>
</dbReference>
<proteinExistence type="predicted"/>
<dbReference type="OrthoDB" id="10420784at2759"/>
<evidence type="ECO:0000313" key="2">
    <source>
        <dbReference type="EMBL" id="KAI3545109.1"/>
    </source>
</evidence>
<accession>A0A9P9XAC4</accession>
<feature type="compositionally biased region" description="Low complexity" evidence="1">
    <location>
        <begin position="160"/>
        <end position="176"/>
    </location>
</feature>
<name>A0A9P9XAC4_9PEZI</name>
<protein>
    <submittedName>
        <fullName evidence="2">Uncharacterized protein</fullName>
    </submittedName>
</protein>
<keyword evidence="3" id="KW-1185">Reference proteome</keyword>